<reference evidence="3 4" key="1">
    <citation type="submission" date="2018-03" db="EMBL/GenBank/DDBJ databases">
        <authorList>
            <person name="Keele B.F."/>
        </authorList>
    </citation>
    <scope>NUCLEOTIDE SEQUENCE [LARGE SCALE GENOMIC DNA]</scope>
    <source>
        <strain evidence="3 4">CECT 8626</strain>
    </source>
</reference>
<accession>A0A2R8B222</accession>
<evidence type="ECO:0000313" key="4">
    <source>
        <dbReference type="Proteomes" id="UP000244924"/>
    </source>
</evidence>
<dbReference type="Gene3D" id="2.150.10.10">
    <property type="entry name" value="Serralysin-like metalloprotease, C-terminal"/>
    <property type="match status" value="2"/>
</dbReference>
<dbReference type="PANTHER" id="PTHR38340">
    <property type="entry name" value="S-LAYER PROTEIN"/>
    <property type="match status" value="1"/>
</dbReference>
<dbReference type="InterPro" id="IPR018511">
    <property type="entry name" value="Hemolysin-typ_Ca-bd_CS"/>
</dbReference>
<sequence>MARGDSNPSSSGTPFGGYIPPYVFYNTIYASGGFTYGTPFHDIIYGTRGVDVVAGGAGSDIIYGYSGDDRIVGESGHDQIFAGIGDDWAFGGTGNDTIDGGSGDDRIAGDEGDDVLTGGSGVDKFEFTVGDGNDVVTDYEPGIDEFLFFAAYVNGPIDHSFTFTNEGILIEYGDQGDSVLLQGATFYIPGDFGFFH</sequence>
<dbReference type="Proteomes" id="UP000244924">
    <property type="component" value="Unassembled WGS sequence"/>
</dbReference>
<gene>
    <name evidence="3" type="primary">ltxA_1</name>
    <name evidence="3" type="ORF">DEA8626_00095</name>
</gene>
<dbReference type="OrthoDB" id="7877430at2"/>
<dbReference type="PANTHER" id="PTHR38340:SF1">
    <property type="entry name" value="S-LAYER PROTEIN"/>
    <property type="match status" value="1"/>
</dbReference>
<dbReference type="RefSeq" id="WP_108851121.1">
    <property type="nucleotide sequence ID" value="NZ_OMOQ01000001.1"/>
</dbReference>
<dbReference type="Pfam" id="PF00353">
    <property type="entry name" value="HemolysinCabind"/>
    <property type="match status" value="2"/>
</dbReference>
<name>A0A2R8B222_9RHOB</name>
<protein>
    <submittedName>
        <fullName evidence="3">Leukotoxin</fullName>
    </submittedName>
</protein>
<evidence type="ECO:0000313" key="3">
    <source>
        <dbReference type="EMBL" id="SPH16585.1"/>
    </source>
</evidence>
<comment type="subcellular location">
    <subcellularLocation>
        <location evidence="1">Secreted</location>
    </subcellularLocation>
</comment>
<keyword evidence="2" id="KW-0964">Secreted</keyword>
<dbReference type="InterPro" id="IPR050557">
    <property type="entry name" value="RTX_toxin/Mannuronan_C5-epim"/>
</dbReference>
<organism evidence="3 4">
    <name type="scientific">Albidovulum aquaemixtae</name>
    <dbReference type="NCBI Taxonomy" id="1542388"/>
    <lineage>
        <taxon>Bacteria</taxon>
        <taxon>Pseudomonadati</taxon>
        <taxon>Pseudomonadota</taxon>
        <taxon>Alphaproteobacteria</taxon>
        <taxon>Rhodobacterales</taxon>
        <taxon>Paracoccaceae</taxon>
        <taxon>Albidovulum</taxon>
    </lineage>
</organism>
<keyword evidence="4" id="KW-1185">Reference proteome</keyword>
<dbReference type="GO" id="GO:0005576">
    <property type="term" value="C:extracellular region"/>
    <property type="evidence" value="ECO:0007669"/>
    <property type="project" value="UniProtKB-SubCell"/>
</dbReference>
<dbReference type="GO" id="GO:0005509">
    <property type="term" value="F:calcium ion binding"/>
    <property type="evidence" value="ECO:0007669"/>
    <property type="project" value="InterPro"/>
</dbReference>
<dbReference type="PRINTS" id="PR00313">
    <property type="entry name" value="CABNDNGRPT"/>
</dbReference>
<dbReference type="InterPro" id="IPR001343">
    <property type="entry name" value="Hemolysn_Ca-bd"/>
</dbReference>
<dbReference type="AlphaFoldDB" id="A0A2R8B222"/>
<dbReference type="SUPFAM" id="SSF51120">
    <property type="entry name" value="beta-Roll"/>
    <property type="match status" value="1"/>
</dbReference>
<dbReference type="EMBL" id="OMOQ01000001">
    <property type="protein sequence ID" value="SPH16585.1"/>
    <property type="molecule type" value="Genomic_DNA"/>
</dbReference>
<evidence type="ECO:0000256" key="1">
    <source>
        <dbReference type="ARBA" id="ARBA00004613"/>
    </source>
</evidence>
<dbReference type="PROSITE" id="PS00330">
    <property type="entry name" value="HEMOLYSIN_CALCIUM"/>
    <property type="match status" value="1"/>
</dbReference>
<evidence type="ECO:0000256" key="2">
    <source>
        <dbReference type="ARBA" id="ARBA00022525"/>
    </source>
</evidence>
<proteinExistence type="predicted"/>
<dbReference type="InterPro" id="IPR011049">
    <property type="entry name" value="Serralysin-like_metalloprot_C"/>
</dbReference>